<evidence type="ECO:0000313" key="1">
    <source>
        <dbReference type="EMBL" id="KRX12594.1"/>
    </source>
</evidence>
<accession>A0A0V0RDQ5</accession>
<dbReference type="AlphaFoldDB" id="A0A0V0RDQ5"/>
<gene>
    <name evidence="1" type="ORF">T07_2875</name>
</gene>
<protein>
    <submittedName>
        <fullName evidence="1">Uncharacterized protein</fullName>
    </submittedName>
</protein>
<keyword evidence="2" id="KW-1185">Reference proteome</keyword>
<dbReference type="EMBL" id="JYDL01000323">
    <property type="protein sequence ID" value="KRX12594.1"/>
    <property type="molecule type" value="Genomic_DNA"/>
</dbReference>
<organism evidence="1 2">
    <name type="scientific">Trichinella nelsoni</name>
    <dbReference type="NCBI Taxonomy" id="6336"/>
    <lineage>
        <taxon>Eukaryota</taxon>
        <taxon>Metazoa</taxon>
        <taxon>Ecdysozoa</taxon>
        <taxon>Nematoda</taxon>
        <taxon>Enoplea</taxon>
        <taxon>Dorylaimia</taxon>
        <taxon>Trichinellida</taxon>
        <taxon>Trichinellidae</taxon>
        <taxon>Trichinella</taxon>
    </lineage>
</organism>
<reference evidence="1 2" key="1">
    <citation type="submission" date="2015-01" db="EMBL/GenBank/DDBJ databases">
        <title>Evolution of Trichinella species and genotypes.</title>
        <authorList>
            <person name="Korhonen P.K."/>
            <person name="Edoardo P."/>
            <person name="Giuseppe L.R."/>
            <person name="Gasser R.B."/>
        </authorList>
    </citation>
    <scope>NUCLEOTIDE SEQUENCE [LARGE SCALE GENOMIC DNA]</scope>
    <source>
        <strain evidence="1">ISS37</strain>
    </source>
</reference>
<evidence type="ECO:0000313" key="2">
    <source>
        <dbReference type="Proteomes" id="UP000054630"/>
    </source>
</evidence>
<sequence>MKQLDLYNEDYSEMKMKYFYSENGKHSNSNNVENSRRVVNRKSQLVASIQVQHSAVADFAQSVHLHRVAIFLSLVVVSDIAMLPWRDRTKFWLAYSDEQPVV</sequence>
<comment type="caution">
    <text evidence="1">The sequence shown here is derived from an EMBL/GenBank/DDBJ whole genome shotgun (WGS) entry which is preliminary data.</text>
</comment>
<name>A0A0V0RDQ5_9BILA</name>
<dbReference type="Proteomes" id="UP000054630">
    <property type="component" value="Unassembled WGS sequence"/>
</dbReference>
<proteinExistence type="predicted"/>